<name>A0A0E9W8N1_ANGAN</name>
<reference evidence="2" key="1">
    <citation type="submission" date="2014-11" db="EMBL/GenBank/DDBJ databases">
        <authorList>
            <person name="Amaro Gonzalez C."/>
        </authorList>
    </citation>
    <scope>NUCLEOTIDE SEQUENCE</scope>
</reference>
<dbReference type="EMBL" id="GBXM01022749">
    <property type="protein sequence ID" value="JAH85828.1"/>
    <property type="molecule type" value="Transcribed_RNA"/>
</dbReference>
<dbReference type="AlphaFoldDB" id="A0A0E9W8N1"/>
<evidence type="ECO:0000256" key="1">
    <source>
        <dbReference type="SAM" id="Phobius"/>
    </source>
</evidence>
<keyword evidence="1" id="KW-1133">Transmembrane helix</keyword>
<evidence type="ECO:0000313" key="2">
    <source>
        <dbReference type="EMBL" id="JAH85828.1"/>
    </source>
</evidence>
<accession>A0A0E9W8N1</accession>
<keyword evidence="1" id="KW-0812">Transmembrane</keyword>
<feature type="transmembrane region" description="Helical" evidence="1">
    <location>
        <begin position="21"/>
        <end position="38"/>
    </location>
</feature>
<reference evidence="2" key="2">
    <citation type="journal article" date="2015" name="Fish Shellfish Immunol.">
        <title>Early steps in the European eel (Anguilla anguilla)-Vibrio vulnificus interaction in the gills: Role of the RtxA13 toxin.</title>
        <authorList>
            <person name="Callol A."/>
            <person name="Pajuelo D."/>
            <person name="Ebbesson L."/>
            <person name="Teles M."/>
            <person name="MacKenzie S."/>
            <person name="Amaro C."/>
        </authorList>
    </citation>
    <scope>NUCLEOTIDE SEQUENCE</scope>
</reference>
<proteinExistence type="predicted"/>
<sequence>MNRPIFSPSVYPVQLQQKTRAFSPPIVLIWGSYFVVYIPKESYATAAHIKKCYFLPLIKWLFSPCSSCIYLNICK</sequence>
<feature type="transmembrane region" description="Helical" evidence="1">
    <location>
        <begin position="53"/>
        <end position="73"/>
    </location>
</feature>
<protein>
    <submittedName>
        <fullName evidence="2">Uncharacterized protein</fullName>
    </submittedName>
</protein>
<keyword evidence="1" id="KW-0472">Membrane</keyword>
<organism evidence="2">
    <name type="scientific">Anguilla anguilla</name>
    <name type="common">European freshwater eel</name>
    <name type="synonym">Muraena anguilla</name>
    <dbReference type="NCBI Taxonomy" id="7936"/>
    <lineage>
        <taxon>Eukaryota</taxon>
        <taxon>Metazoa</taxon>
        <taxon>Chordata</taxon>
        <taxon>Craniata</taxon>
        <taxon>Vertebrata</taxon>
        <taxon>Euteleostomi</taxon>
        <taxon>Actinopterygii</taxon>
        <taxon>Neopterygii</taxon>
        <taxon>Teleostei</taxon>
        <taxon>Anguilliformes</taxon>
        <taxon>Anguillidae</taxon>
        <taxon>Anguilla</taxon>
    </lineage>
</organism>